<comment type="caution">
    <text evidence="2">The sequence shown here is derived from an EMBL/GenBank/DDBJ whole genome shotgun (WGS) entry which is preliminary data.</text>
</comment>
<reference evidence="3" key="1">
    <citation type="journal article" date="2019" name="Int. J. Syst. Evol. Microbiol.">
        <title>The Global Catalogue of Microorganisms (GCM) 10K type strain sequencing project: providing services to taxonomists for standard genome sequencing and annotation.</title>
        <authorList>
            <consortium name="The Broad Institute Genomics Platform"/>
            <consortium name="The Broad Institute Genome Sequencing Center for Infectious Disease"/>
            <person name="Wu L."/>
            <person name="Ma J."/>
        </authorList>
    </citation>
    <scope>NUCLEOTIDE SEQUENCE [LARGE SCALE GENOMIC DNA]</scope>
    <source>
        <strain evidence="3">JCM 17986</strain>
    </source>
</reference>
<evidence type="ECO:0000313" key="3">
    <source>
        <dbReference type="Proteomes" id="UP001500466"/>
    </source>
</evidence>
<dbReference type="Proteomes" id="UP001500466">
    <property type="component" value="Unassembled WGS sequence"/>
</dbReference>
<feature type="region of interest" description="Disordered" evidence="1">
    <location>
        <begin position="45"/>
        <end position="74"/>
    </location>
</feature>
<sequence length="74" mass="8299">MCDLILLNGITTSSWYAELAFRRRVSMSAMGSVMVMTASGPFSPRFPEMRSVPGPPLPEEGRHHRRLRDGTYSV</sequence>
<accession>A0ABP9GN70</accession>
<keyword evidence="3" id="KW-1185">Reference proteome</keyword>
<proteinExistence type="predicted"/>
<evidence type="ECO:0000313" key="2">
    <source>
        <dbReference type="EMBL" id="GAA4948418.1"/>
    </source>
</evidence>
<name>A0ABP9GN70_9ACTN</name>
<organism evidence="2 3">
    <name type="scientific">Yinghuangia aomiensis</name>
    <dbReference type="NCBI Taxonomy" id="676205"/>
    <lineage>
        <taxon>Bacteria</taxon>
        <taxon>Bacillati</taxon>
        <taxon>Actinomycetota</taxon>
        <taxon>Actinomycetes</taxon>
        <taxon>Kitasatosporales</taxon>
        <taxon>Streptomycetaceae</taxon>
        <taxon>Yinghuangia</taxon>
    </lineage>
</organism>
<dbReference type="EMBL" id="BAABHS010000002">
    <property type="protein sequence ID" value="GAA4948418.1"/>
    <property type="molecule type" value="Genomic_DNA"/>
</dbReference>
<protein>
    <submittedName>
        <fullName evidence="2">Uncharacterized protein</fullName>
    </submittedName>
</protein>
<gene>
    <name evidence="2" type="ORF">GCM10023205_05640</name>
</gene>
<evidence type="ECO:0000256" key="1">
    <source>
        <dbReference type="SAM" id="MobiDB-lite"/>
    </source>
</evidence>